<comment type="subunit">
    <text evidence="6">Forms polymers.</text>
</comment>
<protein>
    <recommendedName>
        <fullName evidence="6">Cell shape-determining protein MreB</fullName>
    </recommendedName>
</protein>
<comment type="caution">
    <text evidence="6">Lacks conserved residue(s) required for the propagation of feature annotation.</text>
</comment>
<dbReference type="NCBIfam" id="TIGR00904">
    <property type="entry name" value="mreB"/>
    <property type="match status" value="1"/>
</dbReference>
<reference evidence="7" key="2">
    <citation type="journal article" date="2021" name="PeerJ">
        <title>Extensive microbial diversity within the chicken gut microbiome revealed by metagenomics and culture.</title>
        <authorList>
            <person name="Gilroy R."/>
            <person name="Ravi A."/>
            <person name="Getino M."/>
            <person name="Pursley I."/>
            <person name="Horton D.L."/>
            <person name="Alikhan N.F."/>
            <person name="Baker D."/>
            <person name="Gharbi K."/>
            <person name="Hall N."/>
            <person name="Watson M."/>
            <person name="Adriaenssens E.M."/>
            <person name="Foster-Nyarko E."/>
            <person name="Jarju S."/>
            <person name="Secka A."/>
            <person name="Antonio M."/>
            <person name="Oren A."/>
            <person name="Chaudhuri R.R."/>
            <person name="La Ragione R."/>
            <person name="Hildebrand F."/>
            <person name="Pallen M.J."/>
        </authorList>
    </citation>
    <scope>NUCLEOTIDE SEQUENCE</scope>
    <source>
        <strain evidence="7">ChiHile30-977</strain>
    </source>
</reference>
<accession>A0A9D0YXY9</accession>
<comment type="function">
    <text evidence="6">Forms membrane-associated dynamic filaments that are essential for cell shape determination. Acts by regulating cell wall synthesis and cell elongation, and thus cell shape. A feedback loop between cell geometry and MreB localization may maintain elongated cell shape by targeting cell wall growth to regions of negative cell wall curvature.</text>
</comment>
<feature type="binding site" evidence="6">
    <location>
        <begin position="205"/>
        <end position="208"/>
    </location>
    <ligand>
        <name>ATP</name>
        <dbReference type="ChEBI" id="CHEBI:30616"/>
    </ligand>
</feature>
<dbReference type="PANTHER" id="PTHR42749">
    <property type="entry name" value="CELL SHAPE-DETERMINING PROTEIN MREB"/>
    <property type="match status" value="1"/>
</dbReference>
<evidence type="ECO:0000256" key="4">
    <source>
        <dbReference type="ARBA" id="ARBA00022960"/>
    </source>
</evidence>
<dbReference type="PRINTS" id="PR01652">
    <property type="entry name" value="SHAPEPROTEIN"/>
</dbReference>
<dbReference type="AlphaFoldDB" id="A0A9D0YXY9"/>
<dbReference type="GO" id="GO:0005737">
    <property type="term" value="C:cytoplasm"/>
    <property type="evidence" value="ECO:0007669"/>
    <property type="project" value="UniProtKB-SubCell"/>
</dbReference>
<comment type="caution">
    <text evidence="7">The sequence shown here is derived from an EMBL/GenBank/DDBJ whole genome shotgun (WGS) entry which is preliminary data.</text>
</comment>
<evidence type="ECO:0000313" key="8">
    <source>
        <dbReference type="Proteomes" id="UP000886819"/>
    </source>
</evidence>
<comment type="similarity">
    <text evidence="5 6">Belongs to the FtsA/MreB family.</text>
</comment>
<dbReference type="GO" id="GO:0005524">
    <property type="term" value="F:ATP binding"/>
    <property type="evidence" value="ECO:0007669"/>
    <property type="project" value="UniProtKB-KW"/>
</dbReference>
<proteinExistence type="inferred from homology"/>
<dbReference type="EMBL" id="DVFI01000139">
    <property type="protein sequence ID" value="HIQ63925.1"/>
    <property type="molecule type" value="Genomic_DNA"/>
</dbReference>
<dbReference type="InterPro" id="IPR056546">
    <property type="entry name" value="MreB_MamK-like"/>
</dbReference>
<dbReference type="HAMAP" id="MF_02207">
    <property type="entry name" value="MreB"/>
    <property type="match status" value="1"/>
</dbReference>
<reference evidence="7" key="1">
    <citation type="submission" date="2020-10" db="EMBL/GenBank/DDBJ databases">
        <authorList>
            <person name="Gilroy R."/>
        </authorList>
    </citation>
    <scope>NUCLEOTIDE SEQUENCE</scope>
    <source>
        <strain evidence="7">ChiHile30-977</strain>
    </source>
</reference>
<keyword evidence="2 6" id="KW-0547">Nucleotide-binding</keyword>
<evidence type="ECO:0000256" key="3">
    <source>
        <dbReference type="ARBA" id="ARBA00022840"/>
    </source>
</evidence>
<dbReference type="GO" id="GO:0008360">
    <property type="term" value="P:regulation of cell shape"/>
    <property type="evidence" value="ECO:0007669"/>
    <property type="project" value="UniProtKB-UniRule"/>
</dbReference>
<name>A0A9D0YXY9_9FIRM</name>
<keyword evidence="1 6" id="KW-0963">Cytoplasm</keyword>
<dbReference type="Pfam" id="PF06723">
    <property type="entry name" value="MreB_Mbl"/>
    <property type="match status" value="1"/>
</dbReference>
<evidence type="ECO:0000313" key="7">
    <source>
        <dbReference type="EMBL" id="HIQ63925.1"/>
    </source>
</evidence>
<gene>
    <name evidence="6 7" type="primary">mreB</name>
    <name evidence="7" type="ORF">IAA66_10175</name>
</gene>
<dbReference type="PANTHER" id="PTHR42749:SF1">
    <property type="entry name" value="CELL SHAPE-DETERMINING PROTEIN MREB"/>
    <property type="match status" value="1"/>
</dbReference>
<evidence type="ECO:0000256" key="1">
    <source>
        <dbReference type="ARBA" id="ARBA00022490"/>
    </source>
</evidence>
<evidence type="ECO:0000256" key="5">
    <source>
        <dbReference type="ARBA" id="ARBA00023458"/>
    </source>
</evidence>
<keyword evidence="4 6" id="KW-0133">Cell shape</keyword>
<sequence>MLGREDIGVDLGTATVMMYIKGRGIVLREPAMVAVDRNTRNILAVGDDAKRMQGRTPSHVTTIRPLKDGSIADFDITERMLRYFIHKVIGRRMLFRPRAVVCVPSAVTDVEKRSVIEAMLDAGARRTQLMDSAVAGALGAGLDVTHAYGSLVVDIGGGVTDITVVSLERAVVRSTVKIAGDQFDETIIRYLRRKHNLMVGERTAEELKLTIGAAIQRTEKLYMDVTGRNLVSGLPKTMRVHSDEIYEALEEPIQALVEQVHAVLERTPPELAADIFDHGITLIGGGAQLFGLDKALSKHLKVRCRLAEDAQGCVAMGAGRAMEGDEEFGRAMFDFRQPRKYMSA</sequence>
<dbReference type="CDD" id="cd10225">
    <property type="entry name" value="ASKHA_NBD_MreB-like"/>
    <property type="match status" value="1"/>
</dbReference>
<dbReference type="NCBIfam" id="NF010539">
    <property type="entry name" value="PRK13927.1"/>
    <property type="match status" value="1"/>
</dbReference>
<dbReference type="SUPFAM" id="SSF53067">
    <property type="entry name" value="Actin-like ATPase domain"/>
    <property type="match status" value="2"/>
</dbReference>
<comment type="subcellular location">
    <subcellularLocation>
        <location evidence="6">Cytoplasm</location>
    </subcellularLocation>
    <text evidence="6">Membrane-associated.</text>
</comment>
<dbReference type="Gene3D" id="3.30.420.40">
    <property type="match status" value="2"/>
</dbReference>
<dbReference type="Proteomes" id="UP000886819">
    <property type="component" value="Unassembled WGS sequence"/>
</dbReference>
<evidence type="ECO:0000256" key="2">
    <source>
        <dbReference type="ARBA" id="ARBA00022741"/>
    </source>
</evidence>
<dbReference type="InterPro" id="IPR043129">
    <property type="entry name" value="ATPase_NBD"/>
</dbReference>
<evidence type="ECO:0000256" key="6">
    <source>
        <dbReference type="HAMAP-Rule" id="MF_02207"/>
    </source>
</evidence>
<keyword evidence="3 6" id="KW-0067">ATP-binding</keyword>
<dbReference type="InterPro" id="IPR004753">
    <property type="entry name" value="MreB"/>
</dbReference>
<organism evidence="7 8">
    <name type="scientific">Candidatus Avichristensenella intestinipullorum</name>
    <dbReference type="NCBI Taxonomy" id="2840693"/>
    <lineage>
        <taxon>Bacteria</taxon>
        <taxon>Bacillati</taxon>
        <taxon>Bacillota</taxon>
        <taxon>Clostridia</taxon>
        <taxon>Candidatus Avichristensenella</taxon>
    </lineage>
</organism>
<dbReference type="GO" id="GO:0000902">
    <property type="term" value="P:cell morphogenesis"/>
    <property type="evidence" value="ECO:0007669"/>
    <property type="project" value="InterPro"/>
</dbReference>